<evidence type="ECO:0000313" key="3">
    <source>
        <dbReference type="Proteomes" id="UP000027920"/>
    </source>
</evidence>
<feature type="region of interest" description="Disordered" evidence="1">
    <location>
        <begin position="34"/>
        <end position="94"/>
    </location>
</feature>
<comment type="caution">
    <text evidence="2">The sequence shown here is derived from an EMBL/GenBank/DDBJ whole genome shotgun (WGS) entry which is preliminary data.</text>
</comment>
<dbReference type="Proteomes" id="UP000027920">
    <property type="component" value="Unassembled WGS sequence"/>
</dbReference>
<reference evidence="2 3" key="1">
    <citation type="submission" date="2013-03" db="EMBL/GenBank/DDBJ databases">
        <title>The Genome Sequence of Exophiala aquamarina CBS 119918.</title>
        <authorList>
            <consortium name="The Broad Institute Genomics Platform"/>
            <person name="Cuomo C."/>
            <person name="de Hoog S."/>
            <person name="Gorbushina A."/>
            <person name="Walker B."/>
            <person name="Young S.K."/>
            <person name="Zeng Q."/>
            <person name="Gargeya S."/>
            <person name="Fitzgerald M."/>
            <person name="Haas B."/>
            <person name="Abouelleil A."/>
            <person name="Allen A.W."/>
            <person name="Alvarado L."/>
            <person name="Arachchi H.M."/>
            <person name="Berlin A.M."/>
            <person name="Chapman S.B."/>
            <person name="Gainer-Dewar J."/>
            <person name="Goldberg J."/>
            <person name="Griggs A."/>
            <person name="Gujja S."/>
            <person name="Hansen M."/>
            <person name="Howarth C."/>
            <person name="Imamovic A."/>
            <person name="Ireland A."/>
            <person name="Larimer J."/>
            <person name="McCowan C."/>
            <person name="Murphy C."/>
            <person name="Pearson M."/>
            <person name="Poon T.W."/>
            <person name="Priest M."/>
            <person name="Roberts A."/>
            <person name="Saif S."/>
            <person name="Shea T."/>
            <person name="Sisk P."/>
            <person name="Sykes S."/>
            <person name="Wortman J."/>
            <person name="Nusbaum C."/>
            <person name="Birren B."/>
        </authorList>
    </citation>
    <scope>NUCLEOTIDE SEQUENCE [LARGE SCALE GENOMIC DNA]</scope>
    <source>
        <strain evidence="2 3">CBS 119918</strain>
    </source>
</reference>
<dbReference type="RefSeq" id="XP_013260677.1">
    <property type="nucleotide sequence ID" value="XM_013405223.1"/>
</dbReference>
<organism evidence="2 3">
    <name type="scientific">Exophiala aquamarina CBS 119918</name>
    <dbReference type="NCBI Taxonomy" id="1182545"/>
    <lineage>
        <taxon>Eukaryota</taxon>
        <taxon>Fungi</taxon>
        <taxon>Dikarya</taxon>
        <taxon>Ascomycota</taxon>
        <taxon>Pezizomycotina</taxon>
        <taxon>Eurotiomycetes</taxon>
        <taxon>Chaetothyriomycetidae</taxon>
        <taxon>Chaetothyriales</taxon>
        <taxon>Herpotrichiellaceae</taxon>
        <taxon>Exophiala</taxon>
    </lineage>
</organism>
<protein>
    <recommendedName>
        <fullName evidence="4">Transcription factor domain-containing protein</fullName>
    </recommendedName>
</protein>
<evidence type="ECO:0000313" key="2">
    <source>
        <dbReference type="EMBL" id="KEF58087.1"/>
    </source>
</evidence>
<evidence type="ECO:0000256" key="1">
    <source>
        <dbReference type="SAM" id="MobiDB-lite"/>
    </source>
</evidence>
<keyword evidence="3" id="KW-1185">Reference proteome</keyword>
<dbReference type="HOGENOM" id="CLU_016895_0_0_1"/>
<dbReference type="VEuPathDB" id="FungiDB:A1O9_06010"/>
<gene>
    <name evidence="2" type="ORF">A1O9_06010</name>
</gene>
<dbReference type="STRING" id="1182545.A0A072PE85"/>
<dbReference type="OrthoDB" id="4118774at2759"/>
<sequence length="565" mass="62773">MTPPDKFVFVEVNAGESAHTKGLRISSVRSHAALITHQKIRASNRRPPPPRSNTDTPTSLDGAPVVAKAQPFRRFRVHRPSSPPTSPDKEEDTYEYVPAPGPRLLEYYPISPPESPDSGHYSDNLELTTSNREVDEQREPAYEVNTRYIKQVEPTHDQGWPFAPQSPSISDLFSGFRTDPFHCIPGSVDTRVASTIDFYAQHLSPGNDAVCYVFDVTNIYAWFLDALAVGHFYDAGMSVVQGLHDDVRAIDPSTSPQVLTHRGKAMAKVRQRILKDAINVDDSTVIAMIFLAVLERSFRNTSAHELHKKNLQMIVSKRGGLKAFQDGSLVKGAMLQFDTLWSLDSGKTIFPGERRQHDPELPSHPYSPELCKVIESFPPGFEALALEGVLSYDVIPLVYRAAHLARLSPSARWQLLSTKRRLPGQYNDFAEACPSLAISGRSGSMLEKLIATAILCFAYTGFGSRTSASALRGSRAELLMNLHLYNPKSVAEADCLLWMYVVAVDAWSVGSRLQPDGLVLLVKLQEGYPATRSVDAAITMARRFLWTSLLDESVRSYWKDLVSND</sequence>
<proteinExistence type="predicted"/>
<dbReference type="GeneID" id="25280930"/>
<name>A0A072PE85_9EURO</name>
<dbReference type="PANTHER" id="PTHR37540">
    <property type="entry name" value="TRANSCRIPTION FACTOR (ACR-2), PUTATIVE-RELATED-RELATED"/>
    <property type="match status" value="1"/>
</dbReference>
<evidence type="ECO:0008006" key="4">
    <source>
        <dbReference type="Google" id="ProtNLM"/>
    </source>
</evidence>
<dbReference type="EMBL" id="AMGV01000004">
    <property type="protein sequence ID" value="KEF58087.1"/>
    <property type="molecule type" value="Genomic_DNA"/>
</dbReference>
<dbReference type="AlphaFoldDB" id="A0A072PE85"/>
<accession>A0A072PE85</accession>
<dbReference type="PANTHER" id="PTHR37540:SF5">
    <property type="entry name" value="TRANSCRIPTION FACTOR DOMAIN-CONTAINING PROTEIN"/>
    <property type="match status" value="1"/>
</dbReference>